<dbReference type="InterPro" id="IPR009057">
    <property type="entry name" value="Homeodomain-like_sf"/>
</dbReference>
<feature type="domain" description="Response regulatory" evidence="12">
    <location>
        <begin position="2"/>
        <end position="119"/>
    </location>
</feature>
<dbReference type="Proteomes" id="UP000823902">
    <property type="component" value="Unassembled WGS sequence"/>
</dbReference>
<keyword evidence="6" id="KW-0805">Transcription regulation</keyword>
<dbReference type="PANTHER" id="PTHR42713:SF3">
    <property type="entry name" value="TRANSCRIPTIONAL REGULATORY PROTEIN HPTR"/>
    <property type="match status" value="1"/>
</dbReference>
<evidence type="ECO:0000259" key="11">
    <source>
        <dbReference type="PROSITE" id="PS01124"/>
    </source>
</evidence>
<dbReference type="SMART" id="SM00342">
    <property type="entry name" value="HTH_ARAC"/>
    <property type="match status" value="1"/>
</dbReference>
<dbReference type="SUPFAM" id="SSF52172">
    <property type="entry name" value="CheY-like"/>
    <property type="match status" value="1"/>
</dbReference>
<dbReference type="InterPro" id="IPR018062">
    <property type="entry name" value="HTH_AraC-typ_CS"/>
</dbReference>
<dbReference type="Gene3D" id="3.40.50.2300">
    <property type="match status" value="1"/>
</dbReference>
<dbReference type="InterPro" id="IPR018060">
    <property type="entry name" value="HTH_AraC"/>
</dbReference>
<evidence type="ECO:0000256" key="9">
    <source>
        <dbReference type="ARBA" id="ARBA00024867"/>
    </source>
</evidence>
<dbReference type="AlphaFoldDB" id="A0A9D2QBY5"/>
<comment type="caution">
    <text evidence="13">The sequence shown here is derived from an EMBL/GenBank/DDBJ whole genome shotgun (WGS) entry which is preliminary data.</text>
</comment>
<evidence type="ECO:0000256" key="6">
    <source>
        <dbReference type="ARBA" id="ARBA00023015"/>
    </source>
</evidence>
<reference evidence="13" key="2">
    <citation type="submission" date="2021-04" db="EMBL/GenBank/DDBJ databases">
        <authorList>
            <person name="Gilroy R."/>
        </authorList>
    </citation>
    <scope>NUCLEOTIDE SEQUENCE</scope>
    <source>
        <strain evidence="13">CHK196-7946</strain>
    </source>
</reference>
<evidence type="ECO:0000256" key="1">
    <source>
        <dbReference type="ARBA" id="ARBA00004496"/>
    </source>
</evidence>
<evidence type="ECO:0000313" key="13">
    <source>
        <dbReference type="EMBL" id="HJC75743.1"/>
    </source>
</evidence>
<dbReference type="PANTHER" id="PTHR42713">
    <property type="entry name" value="HISTIDINE KINASE-RELATED"/>
    <property type="match status" value="1"/>
</dbReference>
<dbReference type="SUPFAM" id="SSF46689">
    <property type="entry name" value="Homeodomain-like"/>
    <property type="match status" value="2"/>
</dbReference>
<dbReference type="GO" id="GO:0043565">
    <property type="term" value="F:sequence-specific DNA binding"/>
    <property type="evidence" value="ECO:0007669"/>
    <property type="project" value="InterPro"/>
</dbReference>
<dbReference type="SMART" id="SM00448">
    <property type="entry name" value="REC"/>
    <property type="match status" value="1"/>
</dbReference>
<dbReference type="GO" id="GO:0005737">
    <property type="term" value="C:cytoplasm"/>
    <property type="evidence" value="ECO:0007669"/>
    <property type="project" value="UniProtKB-SubCell"/>
</dbReference>
<dbReference type="PROSITE" id="PS50110">
    <property type="entry name" value="RESPONSE_REGULATORY"/>
    <property type="match status" value="1"/>
</dbReference>
<protein>
    <recommendedName>
        <fullName evidence="2">Stage 0 sporulation protein A homolog</fullName>
    </recommendedName>
</protein>
<comment type="subcellular location">
    <subcellularLocation>
        <location evidence="1">Cytoplasm</location>
    </subcellularLocation>
</comment>
<name>A0A9D2QBY5_9FIRM</name>
<dbReference type="InterPro" id="IPR001789">
    <property type="entry name" value="Sig_transdc_resp-reg_receiver"/>
</dbReference>
<evidence type="ECO:0000256" key="5">
    <source>
        <dbReference type="ARBA" id="ARBA00023012"/>
    </source>
</evidence>
<feature type="domain" description="HTH araC/xylS-type" evidence="11">
    <location>
        <begin position="405"/>
        <end position="503"/>
    </location>
</feature>
<dbReference type="InterPro" id="IPR011006">
    <property type="entry name" value="CheY-like_superfamily"/>
</dbReference>
<keyword evidence="3" id="KW-0963">Cytoplasm</keyword>
<evidence type="ECO:0000259" key="12">
    <source>
        <dbReference type="PROSITE" id="PS50110"/>
    </source>
</evidence>
<evidence type="ECO:0000313" key="14">
    <source>
        <dbReference type="Proteomes" id="UP000823902"/>
    </source>
</evidence>
<dbReference type="GO" id="GO:0000160">
    <property type="term" value="P:phosphorelay signal transduction system"/>
    <property type="evidence" value="ECO:0007669"/>
    <property type="project" value="UniProtKB-KW"/>
</dbReference>
<evidence type="ECO:0000256" key="8">
    <source>
        <dbReference type="ARBA" id="ARBA00023163"/>
    </source>
</evidence>
<accession>A0A9D2QBY5</accession>
<evidence type="ECO:0000256" key="2">
    <source>
        <dbReference type="ARBA" id="ARBA00018672"/>
    </source>
</evidence>
<proteinExistence type="predicted"/>
<comment type="function">
    <text evidence="9">May play the central regulatory role in sporulation. It may be an element of the effector pathway responsible for the activation of sporulation genes in response to nutritional stress. Spo0A may act in concert with spo0H (a sigma factor) to control the expression of some genes that are critical to the sporulation process.</text>
</comment>
<dbReference type="PROSITE" id="PS00041">
    <property type="entry name" value="HTH_ARAC_FAMILY_1"/>
    <property type="match status" value="1"/>
</dbReference>
<sequence>MKILIADDEQHIRNGLKMSLDYKKLKIDEILTAEDGAEAMEICRNEHPEIILTDIRMPGVDGLELAEKATHMYGAKKVLIMSGYSEFSYAQSAIRLGAVDYLLKPIRLGELEKTLANIVAEISSEDKKEELVYSSILKNMIAGRPADEDIRRKIAEKYEITGEAFLIIVKPVKDYAVLQPKNIKTEMLKAAESMKEAGFYLLMRDQESLILLWNAGDCLRRSEYKTLIKRALCSAFLTDCKWFAAVSMTGGMHELHRMYEQALKALDWHLLREKDRIIFYEDISAAAKSRTSSFSWTYIKEQISRLNMEDIRQMIAASFDELRKNQCTRRKEVQEFCITFKNLLLDVLKEKGVEIEGVMQKNEELFRSQLDYDVLSGYENWLKDCCYLILKDVLDTSGKQHSAVRKAIVYINKFYGQNITLAQIAADVQKSPNYFCYIFKKDTGMSFNEYLNYIRISKAKELLKTSDCMVYEIAEQVGYHDYTYFTKVFKKNCGCSPSEYRDNTDKS</sequence>
<dbReference type="InterPro" id="IPR020449">
    <property type="entry name" value="Tscrpt_reg_AraC-type_HTH"/>
</dbReference>
<evidence type="ECO:0000256" key="10">
    <source>
        <dbReference type="PROSITE-ProRule" id="PRU00169"/>
    </source>
</evidence>
<keyword evidence="4 10" id="KW-0597">Phosphoprotein</keyword>
<dbReference type="Pfam" id="PF00072">
    <property type="entry name" value="Response_reg"/>
    <property type="match status" value="1"/>
</dbReference>
<keyword evidence="5" id="KW-0902">Two-component regulatory system</keyword>
<dbReference type="InterPro" id="IPR051552">
    <property type="entry name" value="HptR"/>
</dbReference>
<keyword evidence="7" id="KW-0238">DNA-binding</keyword>
<keyword evidence="8" id="KW-0804">Transcription</keyword>
<evidence type="ECO:0000256" key="4">
    <source>
        <dbReference type="ARBA" id="ARBA00022553"/>
    </source>
</evidence>
<gene>
    <name evidence="13" type="ORF">H9697_12510</name>
</gene>
<dbReference type="GO" id="GO:0003700">
    <property type="term" value="F:DNA-binding transcription factor activity"/>
    <property type="evidence" value="ECO:0007669"/>
    <property type="project" value="InterPro"/>
</dbReference>
<dbReference type="PROSITE" id="PS01124">
    <property type="entry name" value="HTH_ARAC_FAMILY_2"/>
    <property type="match status" value="1"/>
</dbReference>
<feature type="modified residue" description="4-aspartylphosphate" evidence="10">
    <location>
        <position position="54"/>
    </location>
</feature>
<dbReference type="EMBL" id="DWVY01000064">
    <property type="protein sequence ID" value="HJC75743.1"/>
    <property type="molecule type" value="Genomic_DNA"/>
</dbReference>
<dbReference type="PRINTS" id="PR00032">
    <property type="entry name" value="HTHARAC"/>
</dbReference>
<evidence type="ECO:0000256" key="3">
    <source>
        <dbReference type="ARBA" id="ARBA00022490"/>
    </source>
</evidence>
<dbReference type="CDD" id="cd17536">
    <property type="entry name" value="REC_YesN-like"/>
    <property type="match status" value="1"/>
</dbReference>
<evidence type="ECO:0000256" key="7">
    <source>
        <dbReference type="ARBA" id="ARBA00023125"/>
    </source>
</evidence>
<reference evidence="13" key="1">
    <citation type="journal article" date="2021" name="PeerJ">
        <title>Extensive microbial diversity within the chicken gut microbiome revealed by metagenomics and culture.</title>
        <authorList>
            <person name="Gilroy R."/>
            <person name="Ravi A."/>
            <person name="Getino M."/>
            <person name="Pursley I."/>
            <person name="Horton D.L."/>
            <person name="Alikhan N.F."/>
            <person name="Baker D."/>
            <person name="Gharbi K."/>
            <person name="Hall N."/>
            <person name="Watson M."/>
            <person name="Adriaenssens E.M."/>
            <person name="Foster-Nyarko E."/>
            <person name="Jarju S."/>
            <person name="Secka A."/>
            <person name="Antonio M."/>
            <person name="Oren A."/>
            <person name="Chaudhuri R.R."/>
            <person name="La Ragione R."/>
            <person name="Hildebrand F."/>
            <person name="Pallen M.J."/>
        </authorList>
    </citation>
    <scope>NUCLEOTIDE SEQUENCE</scope>
    <source>
        <strain evidence="13">CHK196-7946</strain>
    </source>
</reference>
<organism evidence="13 14">
    <name type="scientific">Candidatus Mediterraneibacter faecavium</name>
    <dbReference type="NCBI Taxonomy" id="2838668"/>
    <lineage>
        <taxon>Bacteria</taxon>
        <taxon>Bacillati</taxon>
        <taxon>Bacillota</taxon>
        <taxon>Clostridia</taxon>
        <taxon>Lachnospirales</taxon>
        <taxon>Lachnospiraceae</taxon>
        <taxon>Mediterraneibacter</taxon>
    </lineage>
</organism>
<dbReference type="Pfam" id="PF12833">
    <property type="entry name" value="HTH_18"/>
    <property type="match status" value="1"/>
</dbReference>
<dbReference type="Gene3D" id="1.10.10.60">
    <property type="entry name" value="Homeodomain-like"/>
    <property type="match status" value="2"/>
</dbReference>